<comment type="caution">
    <text evidence="2">The sequence shown here is derived from an EMBL/GenBank/DDBJ whole genome shotgun (WGS) entry which is preliminary data.</text>
</comment>
<keyword evidence="1" id="KW-1133">Transmembrane helix</keyword>
<name>A0ABR9HNH7_9ACTN</name>
<proteinExistence type="predicted"/>
<keyword evidence="1" id="KW-0812">Transmembrane</keyword>
<dbReference type="RefSeq" id="WP_191267741.1">
    <property type="nucleotide sequence ID" value="NZ_BMXJ01000001.1"/>
</dbReference>
<keyword evidence="3" id="KW-1185">Reference proteome</keyword>
<evidence type="ECO:0000313" key="3">
    <source>
        <dbReference type="Proteomes" id="UP000598217"/>
    </source>
</evidence>
<organism evidence="2 3">
    <name type="scientific">Nocardiopsis terrae</name>
    <dbReference type="NCBI Taxonomy" id="372655"/>
    <lineage>
        <taxon>Bacteria</taxon>
        <taxon>Bacillati</taxon>
        <taxon>Actinomycetota</taxon>
        <taxon>Actinomycetes</taxon>
        <taxon>Streptosporangiales</taxon>
        <taxon>Nocardiopsidaceae</taxon>
        <taxon>Nocardiopsis</taxon>
    </lineage>
</organism>
<evidence type="ECO:0000313" key="2">
    <source>
        <dbReference type="EMBL" id="MBE1460587.1"/>
    </source>
</evidence>
<dbReference type="EMBL" id="JADBDY010000001">
    <property type="protein sequence ID" value="MBE1460587.1"/>
    <property type="molecule type" value="Genomic_DNA"/>
</dbReference>
<dbReference type="Proteomes" id="UP000598217">
    <property type="component" value="Unassembled WGS sequence"/>
</dbReference>
<reference evidence="2 3" key="1">
    <citation type="submission" date="2020-10" db="EMBL/GenBank/DDBJ databases">
        <title>Sequencing the genomes of 1000 actinobacteria strains.</title>
        <authorList>
            <person name="Klenk H.-P."/>
        </authorList>
    </citation>
    <scope>NUCLEOTIDE SEQUENCE [LARGE SCALE GENOMIC DNA]</scope>
    <source>
        <strain evidence="2 3">DSM 45157</strain>
    </source>
</reference>
<accession>A0ABR9HNH7</accession>
<feature type="transmembrane region" description="Helical" evidence="1">
    <location>
        <begin position="12"/>
        <end position="34"/>
    </location>
</feature>
<gene>
    <name evidence="2" type="ORF">H4W79_004801</name>
</gene>
<evidence type="ECO:0000256" key="1">
    <source>
        <dbReference type="SAM" id="Phobius"/>
    </source>
</evidence>
<protein>
    <submittedName>
        <fullName evidence="2">Uncharacterized protein</fullName>
    </submittedName>
</protein>
<keyword evidence="1" id="KW-0472">Membrane</keyword>
<sequence>MAFPSFTDDPIFWAAVGSLATAGALLVSIVLLMFQFRDRTKAKKQEKRFSAEHVSGWINVNYEPKIIKKGKEDLEGLKKKVKVSLKNTGNQPVFDVSMRVAEKFPGSDYVKLGNLGLPTTIPVLPPEDGGEWDISDQLAHYDVLTHMYLEVTFRDSADRYWKRDFSGKLKEINPKKKKYQKANESEMHRQLGHPSPENPFAIAIAFYTLITSESPSDWQEALNYTTPESEWGDPEKSHNLLTELGMTTYLEYPTKGVAYVRFVAPQKDNVVVKADHMGPLVDARIMTLQYREEFESWKVHSIGLPCPPEHLPPRKK</sequence>